<dbReference type="Pfam" id="PF14559">
    <property type="entry name" value="TPR_19"/>
    <property type="match status" value="1"/>
</dbReference>
<dbReference type="Pfam" id="PF13432">
    <property type="entry name" value="TPR_16"/>
    <property type="match status" value="1"/>
</dbReference>
<protein>
    <submittedName>
        <fullName evidence="1">Uncharacterized protein</fullName>
    </submittedName>
</protein>
<proteinExistence type="predicted"/>
<dbReference type="EMBL" id="QOQW01000006">
    <property type="protein sequence ID" value="RCK80452.1"/>
    <property type="molecule type" value="Genomic_DNA"/>
</dbReference>
<evidence type="ECO:0000313" key="1">
    <source>
        <dbReference type="EMBL" id="RCK80452.1"/>
    </source>
</evidence>
<reference evidence="1 2" key="1">
    <citation type="submission" date="2018-05" db="EMBL/GenBank/DDBJ databases">
        <title>A metagenomic window into the 2 km-deep terrestrial subsurface aquifer revealed taxonomically and functionally diverse microbial community comprising novel uncultured bacterial lineages.</title>
        <authorList>
            <person name="Kadnikov V.V."/>
            <person name="Mardanov A.V."/>
            <person name="Beletsky A.V."/>
            <person name="Banks D."/>
            <person name="Pimenov N.V."/>
            <person name="Frank Y.A."/>
            <person name="Karnachuk O.V."/>
            <person name="Ravin N.V."/>
        </authorList>
    </citation>
    <scope>NUCLEOTIDE SEQUENCE [LARGE SCALE GENOMIC DNA]</scope>
    <source>
        <strain evidence="1">BY5</strain>
    </source>
</reference>
<gene>
    <name evidence="1" type="ORF">OZSIB_3198</name>
</gene>
<name>A0A367ZSV4_9BACT</name>
<dbReference type="SUPFAM" id="SSF48452">
    <property type="entry name" value="TPR-like"/>
    <property type="match status" value="1"/>
</dbReference>
<dbReference type="Gene3D" id="1.25.40.10">
    <property type="entry name" value="Tetratricopeptide repeat domain"/>
    <property type="match status" value="1"/>
</dbReference>
<comment type="caution">
    <text evidence="1">The sequence shown here is derived from an EMBL/GenBank/DDBJ whole genome shotgun (WGS) entry which is preliminary data.</text>
</comment>
<dbReference type="AlphaFoldDB" id="A0A367ZSV4"/>
<dbReference type="InterPro" id="IPR011990">
    <property type="entry name" value="TPR-like_helical_dom_sf"/>
</dbReference>
<organism evidence="1 2">
    <name type="scientific">Candidatus Ozemobacter sibiricus</name>
    <dbReference type="NCBI Taxonomy" id="2268124"/>
    <lineage>
        <taxon>Bacteria</taxon>
        <taxon>Candidatus Ozemobacteria</taxon>
        <taxon>Candidatus Ozemobacterales</taxon>
        <taxon>Candidatus Ozemobacteraceae</taxon>
        <taxon>Candidatus Ozemobacter</taxon>
    </lineage>
</organism>
<dbReference type="Proteomes" id="UP000252355">
    <property type="component" value="Unassembled WGS sequence"/>
</dbReference>
<accession>A0A367ZSV4</accession>
<sequence length="154" mass="17381">MFLLLVAILTSVAYQILKPGWVNFRRGEALFQEGDLVGALSHYEAAERAGVPSRDLLLHLAEIRLFLGQVEAARQTLAEAFQHRWFRPYTADALVELFLRFHQGEAALGVLADEVTRHPDSPALRLLYGRLLSRLGRFAEAAREFRLLLKEPAS</sequence>
<evidence type="ECO:0000313" key="2">
    <source>
        <dbReference type="Proteomes" id="UP000252355"/>
    </source>
</evidence>